<proteinExistence type="predicted"/>
<dbReference type="Pfam" id="PF10935">
    <property type="entry name" value="DUF2637"/>
    <property type="match status" value="1"/>
</dbReference>
<evidence type="ECO:0000256" key="2">
    <source>
        <dbReference type="SAM" id="Phobius"/>
    </source>
</evidence>
<evidence type="ECO:0000256" key="1">
    <source>
        <dbReference type="SAM" id="MobiDB-lite"/>
    </source>
</evidence>
<evidence type="ECO:0000313" key="3">
    <source>
        <dbReference type="EMBL" id="CAQ30309.1"/>
    </source>
</evidence>
<keyword evidence="2" id="KW-1133">Transmembrane helix</keyword>
<feature type="transmembrane region" description="Helical" evidence="2">
    <location>
        <begin position="85"/>
        <end position="109"/>
    </location>
</feature>
<feature type="compositionally biased region" description="Basic and acidic residues" evidence="1">
    <location>
        <begin position="42"/>
        <end position="51"/>
    </location>
</feature>
<name>B4F338_RHOHA</name>
<gene>
    <name evidence="3" type="ORF">pVAPB_0310</name>
</gene>
<dbReference type="InterPro" id="IPR021235">
    <property type="entry name" value="DUF2637"/>
</dbReference>
<keyword evidence="2" id="KW-0812">Transmembrane</keyword>
<dbReference type="AlphaFoldDB" id="B4F338"/>
<geneLocation type="plasmid" evidence="3">
    <name>pVAPB1593</name>
</geneLocation>
<protein>
    <submittedName>
        <fullName evidence="3">Putative bacteriophage excisionase</fullName>
    </submittedName>
</protein>
<feature type="transmembrane region" description="Helical" evidence="2">
    <location>
        <begin position="186"/>
        <end position="209"/>
    </location>
</feature>
<keyword evidence="2" id="KW-0472">Membrane</keyword>
<reference evidence="3" key="1">
    <citation type="journal article" date="2008" name="J. Bacteriol.">
        <title>Evolution of the Rhodococcus equi vap pathogenicity island seen through comparison of host-associated vapA and vapB virulence plasmids.</title>
        <authorList>
            <person name="Letek M."/>
            <person name="Ocampo-Sosa A.A."/>
            <person name="Sanders M."/>
            <person name="Fogarty U."/>
            <person name="Buckley T."/>
            <person name="Leadon D.P."/>
            <person name="Gonzalez P."/>
            <person name="Scortti M."/>
            <person name="Meijer W.G."/>
            <person name="Parkhill J."/>
            <person name="Bentley S."/>
            <person name="Vazquez-Boland J.A."/>
        </authorList>
    </citation>
    <scope>NUCLEOTIDE SEQUENCE [LARGE SCALE GENOMIC DNA]</scope>
    <source>
        <strain evidence="3">PAM1593</strain>
        <plasmid evidence="3">pVAPB1593</plasmid>
    </source>
</reference>
<feature type="region of interest" description="Disordered" evidence="1">
    <location>
        <begin position="1"/>
        <end position="80"/>
    </location>
</feature>
<dbReference type="EMBL" id="AM947676">
    <property type="protein sequence ID" value="CAQ30309.1"/>
    <property type="molecule type" value="Genomic_DNA"/>
</dbReference>
<feature type="region of interest" description="Disordered" evidence="1">
    <location>
        <begin position="213"/>
        <end position="233"/>
    </location>
</feature>
<accession>B4F338</accession>
<keyword evidence="3" id="KW-0614">Plasmid</keyword>
<feature type="transmembrane region" description="Helical" evidence="2">
    <location>
        <begin position="121"/>
        <end position="143"/>
    </location>
</feature>
<sequence>MGRLDRPHATAHRCRRTPGQPARTAQDSCSPLTCEASPENSQRLHDDETPRQRGFPMPRKGPRSDSHQPTRNAKAANPDQKQSPAFWAALTLTSMICLASFILSFVALADLLHMTGQPRELSYLFPVIIDGTILQATISILWLAGNDDRGKERRFFWTVLAVAAGVSIAGNALHAWVSHAPDFDPLLAAAISTIPPISLLAASHGLTILARTPKRAPAGEGSSGTSSPLTTISDESVRDAPEAELVVAGMDPKPQRLATPAVMADAQDQAAAPRIEKASASEGHGVETVGMEDEAGFFASRPDAHPLPQEIPTVTSTTPPRDPVAVDLSTATTDQLRDYALRRKALGIKPKEIAVEVNRNISTVYRWIDDAAKSAGDPQLVR</sequence>
<feature type="transmembrane region" description="Helical" evidence="2">
    <location>
        <begin position="155"/>
        <end position="174"/>
    </location>
</feature>
<organism evidence="3">
    <name type="scientific">Rhodococcus hoagii</name>
    <name type="common">Corynebacterium equii</name>
    <dbReference type="NCBI Taxonomy" id="43767"/>
    <lineage>
        <taxon>Bacteria</taxon>
        <taxon>Bacillati</taxon>
        <taxon>Actinomycetota</taxon>
        <taxon>Actinomycetes</taxon>
        <taxon>Mycobacteriales</taxon>
        <taxon>Nocardiaceae</taxon>
        <taxon>Prescottella</taxon>
    </lineage>
</organism>
<feature type="compositionally biased region" description="Polar residues" evidence="1">
    <location>
        <begin position="223"/>
        <end position="233"/>
    </location>
</feature>